<dbReference type="SUPFAM" id="SSF56784">
    <property type="entry name" value="HAD-like"/>
    <property type="match status" value="1"/>
</dbReference>
<dbReference type="Gene3D" id="3.40.50.1000">
    <property type="entry name" value="HAD superfamily/HAD-like"/>
    <property type="match status" value="1"/>
</dbReference>
<gene>
    <name evidence="1" type="ORF">UFOVP395_211</name>
</gene>
<dbReference type="InterPro" id="IPR023214">
    <property type="entry name" value="HAD_sf"/>
</dbReference>
<protein>
    <submittedName>
        <fullName evidence="1">Uncharacterized protein</fullName>
    </submittedName>
</protein>
<dbReference type="EMBL" id="LR796380">
    <property type="protein sequence ID" value="CAB4140876.1"/>
    <property type="molecule type" value="Genomic_DNA"/>
</dbReference>
<reference evidence="1" key="1">
    <citation type="submission" date="2020-04" db="EMBL/GenBank/DDBJ databases">
        <authorList>
            <person name="Chiriac C."/>
            <person name="Salcher M."/>
            <person name="Ghai R."/>
            <person name="Kavagutti S V."/>
        </authorList>
    </citation>
    <scope>NUCLEOTIDE SEQUENCE</scope>
</reference>
<name>A0A6J5M6V9_9CAUD</name>
<dbReference type="InterPro" id="IPR036412">
    <property type="entry name" value="HAD-like_sf"/>
</dbReference>
<proteinExistence type="predicted"/>
<accession>A0A6J5M6V9</accession>
<evidence type="ECO:0000313" key="1">
    <source>
        <dbReference type="EMBL" id="CAB4140876.1"/>
    </source>
</evidence>
<sequence>MKYVVDIDGTICSTVADGDYGKAIPFMDRIHYLNKLFDEGHEIHYWTARGSSSGKDWKDLTEGQLDWWGCKYTTLKLGKPSYDVWIDDKAWYSEDFFSVNTA</sequence>
<organism evidence="1">
    <name type="scientific">uncultured Caudovirales phage</name>
    <dbReference type="NCBI Taxonomy" id="2100421"/>
    <lineage>
        <taxon>Viruses</taxon>
        <taxon>Duplodnaviria</taxon>
        <taxon>Heunggongvirae</taxon>
        <taxon>Uroviricota</taxon>
        <taxon>Caudoviricetes</taxon>
        <taxon>Peduoviridae</taxon>
        <taxon>Maltschvirus</taxon>
        <taxon>Maltschvirus maltsch</taxon>
    </lineage>
</organism>